<dbReference type="EMBL" id="JAWWNJ010000029">
    <property type="protein sequence ID" value="KAK7027834.1"/>
    <property type="molecule type" value="Genomic_DNA"/>
</dbReference>
<evidence type="ECO:0000313" key="2">
    <source>
        <dbReference type="Proteomes" id="UP001362999"/>
    </source>
</evidence>
<comment type="caution">
    <text evidence="1">The sequence shown here is derived from an EMBL/GenBank/DDBJ whole genome shotgun (WGS) entry which is preliminary data.</text>
</comment>
<dbReference type="Proteomes" id="UP001362999">
    <property type="component" value="Unassembled WGS sequence"/>
</dbReference>
<organism evidence="1 2">
    <name type="scientific">Favolaschia claudopus</name>
    <dbReference type="NCBI Taxonomy" id="2862362"/>
    <lineage>
        <taxon>Eukaryota</taxon>
        <taxon>Fungi</taxon>
        <taxon>Dikarya</taxon>
        <taxon>Basidiomycota</taxon>
        <taxon>Agaricomycotina</taxon>
        <taxon>Agaricomycetes</taxon>
        <taxon>Agaricomycetidae</taxon>
        <taxon>Agaricales</taxon>
        <taxon>Marasmiineae</taxon>
        <taxon>Mycenaceae</taxon>
        <taxon>Favolaschia</taxon>
    </lineage>
</organism>
<dbReference type="AlphaFoldDB" id="A0AAW0BMG1"/>
<keyword evidence="2" id="KW-1185">Reference proteome</keyword>
<gene>
    <name evidence="1" type="ORF">R3P38DRAFT_2940459</name>
</gene>
<reference evidence="1 2" key="1">
    <citation type="journal article" date="2024" name="J Genomics">
        <title>Draft genome sequencing and assembly of Favolaschia claudopus CIRM-BRFM 2984 isolated from oak limbs.</title>
        <authorList>
            <person name="Navarro D."/>
            <person name="Drula E."/>
            <person name="Chaduli D."/>
            <person name="Cazenave R."/>
            <person name="Ahrendt S."/>
            <person name="Wang J."/>
            <person name="Lipzen A."/>
            <person name="Daum C."/>
            <person name="Barry K."/>
            <person name="Grigoriev I.V."/>
            <person name="Favel A."/>
            <person name="Rosso M.N."/>
            <person name="Martin F."/>
        </authorList>
    </citation>
    <scope>NUCLEOTIDE SEQUENCE [LARGE SCALE GENOMIC DNA]</scope>
    <source>
        <strain evidence="1 2">CIRM-BRFM 2984</strain>
    </source>
</reference>
<sequence length="280" mass="31461">MDPILPPELEREIFELAARQDQSIALTLLTVCHRVHSWVEPLLYRVLLVSGYLAPALLALKLKPAAFKKTAVRHVFIESYKGEIQAQDLLAELTGIESLVIDGYDTEELLPALDTMHIRKLNLCLPGRGLTVSEWARVTLSRSVFLTVTHLELFYEPDDEEPLSWEDWSTLASLPTLTHLCLSSDLADGIFQPAVKNCQSIQVLIAGFWDSYLRDDAIEFVENLVVKDSRVVVMIIPGPTFKQDWVLGARGGNDFWARAEAFLAGKRRGEIDSSVFLLDK</sequence>
<accession>A0AAW0BMG1</accession>
<evidence type="ECO:0000313" key="1">
    <source>
        <dbReference type="EMBL" id="KAK7027834.1"/>
    </source>
</evidence>
<name>A0AAW0BMG1_9AGAR</name>
<evidence type="ECO:0008006" key="3">
    <source>
        <dbReference type="Google" id="ProtNLM"/>
    </source>
</evidence>
<protein>
    <recommendedName>
        <fullName evidence="3">F-box domain-containing protein</fullName>
    </recommendedName>
</protein>
<proteinExistence type="predicted"/>